<dbReference type="GO" id="GO:0006313">
    <property type="term" value="P:DNA transposition"/>
    <property type="evidence" value="ECO:0007669"/>
    <property type="project" value="InterPro"/>
</dbReference>
<name>A0A7G9YCW0_9EURY</name>
<dbReference type="EMBL" id="MT631157">
    <property type="protein sequence ID" value="QNO45844.1"/>
    <property type="molecule type" value="Genomic_DNA"/>
</dbReference>
<accession>A0A7G9YCW0</accession>
<dbReference type="GO" id="GO:0003677">
    <property type="term" value="F:DNA binding"/>
    <property type="evidence" value="ECO:0007669"/>
    <property type="project" value="InterPro"/>
</dbReference>
<dbReference type="AlphaFoldDB" id="A0A7G9YCW0"/>
<evidence type="ECO:0000259" key="1">
    <source>
        <dbReference type="Pfam" id="PF01609"/>
    </source>
</evidence>
<feature type="domain" description="Transposase IS4-like" evidence="1">
    <location>
        <begin position="259"/>
        <end position="524"/>
    </location>
</feature>
<dbReference type="InterPro" id="IPR002559">
    <property type="entry name" value="Transposase_11"/>
</dbReference>
<proteinExistence type="predicted"/>
<reference evidence="2" key="1">
    <citation type="submission" date="2020-06" db="EMBL/GenBank/DDBJ databases">
        <title>Unique genomic features of the anaerobic methanotrophic archaea.</title>
        <authorList>
            <person name="Chadwick G.L."/>
            <person name="Skennerton C.T."/>
            <person name="Laso-Perez R."/>
            <person name="Leu A.O."/>
            <person name="Speth D.R."/>
            <person name="Yu H."/>
            <person name="Morgan-Lang C."/>
            <person name="Hatzenpichler R."/>
            <person name="Goudeau D."/>
            <person name="Malmstrom R."/>
            <person name="Brazelton W.J."/>
            <person name="Woyke T."/>
            <person name="Hallam S.J."/>
            <person name="Tyson G.W."/>
            <person name="Wegener G."/>
            <person name="Boetius A."/>
            <person name="Orphan V."/>
        </authorList>
    </citation>
    <scope>NUCLEOTIDE SEQUENCE</scope>
</reference>
<dbReference type="NCBIfam" id="NF033559">
    <property type="entry name" value="transpos_IS1634"/>
    <property type="match status" value="1"/>
</dbReference>
<dbReference type="GO" id="GO:0004803">
    <property type="term" value="F:transposase activity"/>
    <property type="evidence" value="ECO:0007669"/>
    <property type="project" value="InterPro"/>
</dbReference>
<evidence type="ECO:0000313" key="2">
    <source>
        <dbReference type="EMBL" id="QNO45844.1"/>
    </source>
</evidence>
<protein>
    <recommendedName>
        <fullName evidence="1">Transposase IS4-like domain-containing protein</fullName>
    </recommendedName>
</protein>
<sequence length="603" mass="70509">MYLQTHPRKKKNDIYNYYSIAESYREDGKSKKRIITYLGKLTPEKAQQIRNLLKISLSTDTIVTTLEDLIFEDHWHYLDVAFLNHLWDKEWGLSELFPLPQDSSKNRKKDISTGDIAKILAFYRCLDPGSYLNAVDWFKTTACDLIIGIDGAHFNESRIYRELTVIEQQKEKIEQWLYETLKERDNVSMRMVFYDLSDSHFEGTKCELASPGRTKSHGFKSKRVVLSLLVNSKGEPFSWDILEDYTSDVKTLTGNADKWARKFGFEKITLVFDRGMVSDDNLTHLENSKKYLYITAMNKNQLSTVEGIETKRFKNFTEKTTEKKILSIGLTKYDDNTYYQDLGVDGDKRRHILVFSPDLLEIHRKVRDMFIEKAIEELKQEKQSLLKAKKSRQVKPTEKRIDKILNKFNVNQFLSYHLESAFLTENGGSEVQTFNLVYERKTEAIKKAMLTDGIWMLVTNICETTEPAEYRLGPRELIKAYRDKNRVEEGFKEVKSFLKFQPTFVYTREHVRAHYTICILSYLLDVTITNKLRENRIEGVSSVNKMYRILERCEIGKLGLKGDKSRILKLTTMTNAQKNILGMFNCKYLGMNSHLKSIRVKKM</sequence>
<dbReference type="InterPro" id="IPR047654">
    <property type="entry name" value="IS1634_transpos"/>
</dbReference>
<dbReference type="Pfam" id="PF01609">
    <property type="entry name" value="DDE_Tnp_1"/>
    <property type="match status" value="1"/>
</dbReference>
<gene>
    <name evidence="2" type="ORF">CLCIFPGF_00001</name>
</gene>
<organism evidence="2">
    <name type="scientific">Candidatus Methanogaster sp. ANME-2c ERB4</name>
    <dbReference type="NCBI Taxonomy" id="2759911"/>
    <lineage>
        <taxon>Archaea</taxon>
        <taxon>Methanobacteriati</taxon>
        <taxon>Methanobacteriota</taxon>
        <taxon>Stenosarchaea group</taxon>
        <taxon>Methanomicrobia</taxon>
        <taxon>Methanosarcinales</taxon>
        <taxon>ANME-2 cluster</taxon>
        <taxon>Candidatus Methanogasteraceae</taxon>
        <taxon>Candidatus Methanogaster</taxon>
    </lineage>
</organism>